<feature type="domain" description="HTH merR-type" evidence="3">
    <location>
        <begin position="10"/>
        <end position="78"/>
    </location>
</feature>
<dbReference type="SMART" id="SM00422">
    <property type="entry name" value="HTH_MERR"/>
    <property type="match status" value="1"/>
</dbReference>
<dbReference type="EMBL" id="UIGB01000001">
    <property type="protein sequence ID" value="SUU84758.1"/>
    <property type="molecule type" value="Genomic_DNA"/>
</dbReference>
<dbReference type="InterPro" id="IPR047057">
    <property type="entry name" value="MerR_fam"/>
</dbReference>
<sequence length="256" mass="28237">MEKAPDAFRTISEVAEDLDIPAHVLRFWETRFVQIKPMKRSGGRRYYRPDDVELLRGIRRLLYGEGYTIRGVQRILREHGVKAVQNLDEATLAPASLSGPAFEALPQSAAHEFSSDDEEETAEIDEEEIEDSGDAEEADEDEELELETDSPPLRPSMDFVPSMSERIGPLPPAAAKRAPDVPVATVTKPATLRASVSHNGADAYAPPEVRHGLHQSGHQQARVQQTRIRGDGQAKLRSVLDDLLSARALLDRAMGG</sequence>
<dbReference type="PROSITE" id="PS50937">
    <property type="entry name" value="HTH_MERR_2"/>
    <property type="match status" value="1"/>
</dbReference>
<evidence type="ECO:0000256" key="2">
    <source>
        <dbReference type="SAM" id="MobiDB-lite"/>
    </source>
</evidence>
<gene>
    <name evidence="4" type="ORF">NCTC12722_01957</name>
</gene>
<protein>
    <submittedName>
        <fullName evidence="4">Transcriptional regulator MirA</fullName>
    </submittedName>
</protein>
<dbReference type="SUPFAM" id="SSF46955">
    <property type="entry name" value="Putative DNA-binding domain"/>
    <property type="match status" value="1"/>
</dbReference>
<dbReference type="PANTHER" id="PTHR30204:SF15">
    <property type="entry name" value="BLL5018 PROTEIN"/>
    <property type="match status" value="1"/>
</dbReference>
<proteinExistence type="predicted"/>
<dbReference type="Gene3D" id="1.10.1660.10">
    <property type="match status" value="1"/>
</dbReference>
<name>A0A380W730_AFIFE</name>
<evidence type="ECO:0000259" key="3">
    <source>
        <dbReference type="PROSITE" id="PS50937"/>
    </source>
</evidence>
<evidence type="ECO:0000313" key="5">
    <source>
        <dbReference type="Proteomes" id="UP000254343"/>
    </source>
</evidence>
<dbReference type="GO" id="GO:0003677">
    <property type="term" value="F:DNA binding"/>
    <property type="evidence" value="ECO:0007669"/>
    <property type="project" value="UniProtKB-KW"/>
</dbReference>
<dbReference type="PANTHER" id="PTHR30204">
    <property type="entry name" value="REDOX-CYCLING DRUG-SENSING TRANSCRIPTIONAL ACTIVATOR SOXR"/>
    <property type="match status" value="1"/>
</dbReference>
<feature type="compositionally biased region" description="Acidic residues" evidence="2">
    <location>
        <begin position="115"/>
        <end position="148"/>
    </location>
</feature>
<reference evidence="4 5" key="1">
    <citation type="submission" date="2018-06" db="EMBL/GenBank/DDBJ databases">
        <authorList>
            <consortium name="Pathogen Informatics"/>
            <person name="Doyle S."/>
        </authorList>
    </citation>
    <scope>NUCLEOTIDE SEQUENCE [LARGE SCALE GENOMIC DNA]</scope>
    <source>
        <strain evidence="4 5">NCTC12722</strain>
    </source>
</reference>
<keyword evidence="1" id="KW-0238">DNA-binding</keyword>
<dbReference type="OrthoDB" id="9810140at2"/>
<organism evidence="4 5">
    <name type="scientific">Afipia felis</name>
    <name type="common">Cat scratch disease bacillus</name>
    <dbReference type="NCBI Taxonomy" id="1035"/>
    <lineage>
        <taxon>Bacteria</taxon>
        <taxon>Pseudomonadati</taxon>
        <taxon>Pseudomonadota</taxon>
        <taxon>Alphaproteobacteria</taxon>
        <taxon>Hyphomicrobiales</taxon>
        <taxon>Nitrobacteraceae</taxon>
        <taxon>Afipia</taxon>
    </lineage>
</organism>
<dbReference type="AlphaFoldDB" id="A0A380W730"/>
<dbReference type="Pfam" id="PF13411">
    <property type="entry name" value="MerR_1"/>
    <property type="match status" value="1"/>
</dbReference>
<dbReference type="Proteomes" id="UP000254343">
    <property type="component" value="Unassembled WGS sequence"/>
</dbReference>
<dbReference type="InterPro" id="IPR000551">
    <property type="entry name" value="MerR-type_HTH_dom"/>
</dbReference>
<dbReference type="GO" id="GO:0003700">
    <property type="term" value="F:DNA-binding transcription factor activity"/>
    <property type="evidence" value="ECO:0007669"/>
    <property type="project" value="InterPro"/>
</dbReference>
<feature type="region of interest" description="Disordered" evidence="2">
    <location>
        <begin position="106"/>
        <end position="155"/>
    </location>
</feature>
<dbReference type="InterPro" id="IPR009061">
    <property type="entry name" value="DNA-bd_dom_put_sf"/>
</dbReference>
<dbReference type="CDD" id="cd04765">
    <property type="entry name" value="HTH_MlrA-like_sg2"/>
    <property type="match status" value="1"/>
</dbReference>
<dbReference type="RefSeq" id="WP_002715583.1">
    <property type="nucleotide sequence ID" value="NZ_UFSI01000001.1"/>
</dbReference>
<accession>A0A380W730</accession>
<evidence type="ECO:0000313" key="4">
    <source>
        <dbReference type="EMBL" id="SUU84758.1"/>
    </source>
</evidence>
<evidence type="ECO:0000256" key="1">
    <source>
        <dbReference type="ARBA" id="ARBA00023125"/>
    </source>
</evidence>